<proteinExistence type="inferred from homology"/>
<keyword evidence="7" id="KW-1185">Reference proteome</keyword>
<evidence type="ECO:0000313" key="7">
    <source>
        <dbReference type="Proteomes" id="UP001597326"/>
    </source>
</evidence>
<organism evidence="6 7">
    <name type="scientific">Luteococcus peritonei</name>
    <dbReference type="NCBI Taxonomy" id="88874"/>
    <lineage>
        <taxon>Bacteria</taxon>
        <taxon>Bacillati</taxon>
        <taxon>Actinomycetota</taxon>
        <taxon>Actinomycetes</taxon>
        <taxon>Propionibacteriales</taxon>
        <taxon>Propionibacteriaceae</taxon>
        <taxon>Luteococcus</taxon>
    </lineage>
</organism>
<dbReference type="InterPro" id="IPR017871">
    <property type="entry name" value="ABC_transporter-like_CS"/>
</dbReference>
<evidence type="ECO:0000259" key="5">
    <source>
        <dbReference type="PROSITE" id="PS50893"/>
    </source>
</evidence>
<dbReference type="RefSeq" id="WP_343875667.1">
    <property type="nucleotide sequence ID" value="NZ_BAAAIX010000034.1"/>
</dbReference>
<keyword evidence="4 6" id="KW-0067">ATP-binding</keyword>
<dbReference type="PANTHER" id="PTHR43776:SF7">
    <property type="entry name" value="D,D-DIPEPTIDE TRANSPORT ATP-BINDING PROTEIN DDPF-RELATED"/>
    <property type="match status" value="1"/>
</dbReference>
<evidence type="ECO:0000256" key="3">
    <source>
        <dbReference type="ARBA" id="ARBA00022741"/>
    </source>
</evidence>
<dbReference type="CDD" id="cd03257">
    <property type="entry name" value="ABC_NikE_OppD_transporters"/>
    <property type="match status" value="1"/>
</dbReference>
<comment type="caution">
    <text evidence="6">The sequence shown here is derived from an EMBL/GenBank/DDBJ whole genome shotgun (WGS) entry which is preliminary data.</text>
</comment>
<comment type="similarity">
    <text evidence="1">Belongs to the ABC transporter superfamily.</text>
</comment>
<dbReference type="InterPro" id="IPR050319">
    <property type="entry name" value="ABC_transp_ATP-bind"/>
</dbReference>
<gene>
    <name evidence="6" type="ORF">ACFSCS_14195</name>
</gene>
<feature type="domain" description="ABC transporter" evidence="5">
    <location>
        <begin position="4"/>
        <end position="249"/>
    </location>
</feature>
<reference evidence="7" key="1">
    <citation type="journal article" date="2019" name="Int. J. Syst. Evol. Microbiol.">
        <title>The Global Catalogue of Microorganisms (GCM) 10K type strain sequencing project: providing services to taxonomists for standard genome sequencing and annotation.</title>
        <authorList>
            <consortium name="The Broad Institute Genomics Platform"/>
            <consortium name="The Broad Institute Genome Sequencing Center for Infectious Disease"/>
            <person name="Wu L."/>
            <person name="Ma J."/>
        </authorList>
    </citation>
    <scope>NUCLEOTIDE SEQUENCE [LARGE SCALE GENOMIC DNA]</scope>
    <source>
        <strain evidence="7">CAIM 431</strain>
    </source>
</reference>
<dbReference type="InterPro" id="IPR003439">
    <property type="entry name" value="ABC_transporter-like_ATP-bd"/>
</dbReference>
<dbReference type="GO" id="GO:0005524">
    <property type="term" value="F:ATP binding"/>
    <property type="evidence" value="ECO:0007669"/>
    <property type="project" value="UniProtKB-KW"/>
</dbReference>
<dbReference type="InterPro" id="IPR027417">
    <property type="entry name" value="P-loop_NTPase"/>
</dbReference>
<keyword evidence="2" id="KW-0813">Transport</keyword>
<evidence type="ECO:0000256" key="2">
    <source>
        <dbReference type="ARBA" id="ARBA00022448"/>
    </source>
</evidence>
<evidence type="ECO:0000256" key="1">
    <source>
        <dbReference type="ARBA" id="ARBA00005417"/>
    </source>
</evidence>
<dbReference type="SMART" id="SM00382">
    <property type="entry name" value="AAA"/>
    <property type="match status" value="1"/>
</dbReference>
<dbReference type="Gene3D" id="3.40.50.300">
    <property type="entry name" value="P-loop containing nucleotide triphosphate hydrolases"/>
    <property type="match status" value="1"/>
</dbReference>
<dbReference type="PROSITE" id="PS00211">
    <property type="entry name" value="ABC_TRANSPORTER_1"/>
    <property type="match status" value="1"/>
</dbReference>
<name>A0ABW4RYF7_9ACTN</name>
<dbReference type="PANTHER" id="PTHR43776">
    <property type="entry name" value="TRANSPORT ATP-BINDING PROTEIN"/>
    <property type="match status" value="1"/>
</dbReference>
<dbReference type="InterPro" id="IPR003593">
    <property type="entry name" value="AAA+_ATPase"/>
</dbReference>
<accession>A0ABW4RYF7</accession>
<protein>
    <submittedName>
        <fullName evidence="6">ABC transporter ATP-binding protein</fullName>
    </submittedName>
</protein>
<dbReference type="SUPFAM" id="SSF52540">
    <property type="entry name" value="P-loop containing nucleoside triphosphate hydrolases"/>
    <property type="match status" value="1"/>
</dbReference>
<dbReference type="Proteomes" id="UP001597326">
    <property type="component" value="Unassembled WGS sequence"/>
</dbReference>
<evidence type="ECO:0000256" key="4">
    <source>
        <dbReference type="ARBA" id="ARBA00022840"/>
    </source>
</evidence>
<sequence>MNVYELEGVNRIFGRGRVHAVKDVDLVVAEGDRVGIVGESGSGKSTLVRMMAALDRPTSGVIRFRGTEVQALPEKQLGGLRSSVQMVFQDPRSSLNPRMSVGEIITEPLRSPLLRQRSDVPVDRAARLREVLDQVGLPADAGERYPHEFSGGQRQRIAIARALAPKPDVLIADEPVSALDVSVRAQVLNLLRELVDEYELTMVFVSHDLMVVRHVCDRLVVMRSGEVVEAGPVEQVYRDPQHEYTRRLLAAIPTIRLRRQQRAE</sequence>
<evidence type="ECO:0000313" key="6">
    <source>
        <dbReference type="EMBL" id="MFD1891322.1"/>
    </source>
</evidence>
<keyword evidence="3" id="KW-0547">Nucleotide-binding</keyword>
<dbReference type="EMBL" id="JBHUFZ010000033">
    <property type="protein sequence ID" value="MFD1891322.1"/>
    <property type="molecule type" value="Genomic_DNA"/>
</dbReference>
<dbReference type="Pfam" id="PF00005">
    <property type="entry name" value="ABC_tran"/>
    <property type="match status" value="1"/>
</dbReference>
<dbReference type="PROSITE" id="PS50893">
    <property type="entry name" value="ABC_TRANSPORTER_2"/>
    <property type="match status" value="1"/>
</dbReference>